<evidence type="ECO:0000313" key="5">
    <source>
        <dbReference type="Proteomes" id="UP000243255"/>
    </source>
</evidence>
<dbReference type="AlphaFoldDB" id="A0A1M5M2D4"/>
<protein>
    <submittedName>
        <fullName evidence="4">Competence protein ComEA</fullName>
    </submittedName>
</protein>
<dbReference type="NCBIfam" id="TIGR00426">
    <property type="entry name" value="competence protein ComEA helix-hairpin-helix repeat region"/>
    <property type="match status" value="1"/>
</dbReference>
<gene>
    <name evidence="4" type="ORF">SAMN04488530_10614</name>
</gene>
<accession>A0A1M5M2D4</accession>
<evidence type="ECO:0000313" key="4">
    <source>
        <dbReference type="EMBL" id="SHG71484.1"/>
    </source>
</evidence>
<dbReference type="GO" id="GO:0015627">
    <property type="term" value="C:type II protein secretion system complex"/>
    <property type="evidence" value="ECO:0007669"/>
    <property type="project" value="TreeGrafter"/>
</dbReference>
<keyword evidence="2" id="KW-0472">Membrane</keyword>
<feature type="domain" description="Helix-hairpin-helix DNA-binding motif class 1" evidence="3">
    <location>
        <begin position="167"/>
        <end position="186"/>
    </location>
</feature>
<evidence type="ECO:0000256" key="2">
    <source>
        <dbReference type="SAM" id="Phobius"/>
    </source>
</evidence>
<dbReference type="EMBL" id="FQWX01000006">
    <property type="protein sequence ID" value="SHG71484.1"/>
    <property type="molecule type" value="Genomic_DNA"/>
</dbReference>
<feature type="domain" description="Helix-hairpin-helix DNA-binding motif class 1" evidence="3">
    <location>
        <begin position="197"/>
        <end position="216"/>
    </location>
</feature>
<feature type="region of interest" description="Disordered" evidence="1">
    <location>
        <begin position="40"/>
        <end position="65"/>
    </location>
</feature>
<dbReference type="GO" id="GO:0006281">
    <property type="term" value="P:DNA repair"/>
    <property type="evidence" value="ECO:0007669"/>
    <property type="project" value="InterPro"/>
</dbReference>
<dbReference type="GO" id="GO:0003677">
    <property type="term" value="F:DNA binding"/>
    <property type="evidence" value="ECO:0007669"/>
    <property type="project" value="InterPro"/>
</dbReference>
<dbReference type="InterPro" id="IPR010994">
    <property type="entry name" value="RuvA_2-like"/>
</dbReference>
<name>A0A1M5M2D4_9FIRM</name>
<reference evidence="5" key="1">
    <citation type="submission" date="2016-11" db="EMBL/GenBank/DDBJ databases">
        <authorList>
            <person name="Varghese N."/>
            <person name="Submissions S."/>
        </authorList>
    </citation>
    <scope>NUCLEOTIDE SEQUENCE [LARGE SCALE GENOMIC DNA]</scope>
    <source>
        <strain evidence="5">DSM 2635</strain>
    </source>
</reference>
<dbReference type="PANTHER" id="PTHR21180">
    <property type="entry name" value="ENDONUCLEASE/EXONUCLEASE/PHOSPHATASE FAMILY DOMAIN-CONTAINING PROTEIN 1"/>
    <property type="match status" value="1"/>
</dbReference>
<sequence length="220" mass="24591">MRNMKKIIIFSLISILSIILIAYKGMDNLSENVYVVSESDTKEKQSISQKQDKEDVKDTNKDNKNLKNNKNLKEITVYVSGEVINPGVVTLDVEKRLSDAVNSLGGVTKDADLNRVNLALRLEDEQHYIIPKIGEELCISDNNQGDSQESGKSESNQKVNINTATAKELDELPGIGEVTADKILKYRDESGKFKSIEEIKNVNGIGDKKYEDLRELISVD</sequence>
<dbReference type="Pfam" id="PF12836">
    <property type="entry name" value="HHH_3"/>
    <property type="match status" value="1"/>
</dbReference>
<dbReference type="Pfam" id="PF10531">
    <property type="entry name" value="SLBB"/>
    <property type="match status" value="1"/>
</dbReference>
<dbReference type="InterPro" id="IPR004509">
    <property type="entry name" value="Competence_ComEA_HhH"/>
</dbReference>
<dbReference type="InterPro" id="IPR051675">
    <property type="entry name" value="Endo/Exo/Phosphatase_dom_1"/>
</dbReference>
<dbReference type="OrthoDB" id="9790239at2"/>
<dbReference type="GO" id="GO:0015628">
    <property type="term" value="P:protein secretion by the type II secretion system"/>
    <property type="evidence" value="ECO:0007669"/>
    <property type="project" value="TreeGrafter"/>
</dbReference>
<dbReference type="STRING" id="1121321.SAMN04488530_10614"/>
<dbReference type="RefSeq" id="WP_073124528.1">
    <property type="nucleotide sequence ID" value="NZ_BAABCH010000022.1"/>
</dbReference>
<feature type="transmembrane region" description="Helical" evidence="2">
    <location>
        <begin position="7"/>
        <end position="26"/>
    </location>
</feature>
<proteinExistence type="predicted"/>
<evidence type="ECO:0000256" key="1">
    <source>
        <dbReference type="SAM" id="MobiDB-lite"/>
    </source>
</evidence>
<dbReference type="PANTHER" id="PTHR21180:SF32">
    <property type="entry name" value="ENDONUCLEASE_EXONUCLEASE_PHOSPHATASE FAMILY DOMAIN-CONTAINING PROTEIN 1"/>
    <property type="match status" value="1"/>
</dbReference>
<dbReference type="SUPFAM" id="SSF47781">
    <property type="entry name" value="RuvA domain 2-like"/>
    <property type="match status" value="1"/>
</dbReference>
<evidence type="ECO:0000259" key="3">
    <source>
        <dbReference type="SMART" id="SM00278"/>
    </source>
</evidence>
<keyword evidence="2" id="KW-0812">Transmembrane</keyword>
<dbReference type="InterPro" id="IPR019554">
    <property type="entry name" value="Soluble_ligand-bd"/>
</dbReference>
<organism evidence="4 5">
    <name type="scientific">Asaccharospora irregularis DSM 2635</name>
    <dbReference type="NCBI Taxonomy" id="1121321"/>
    <lineage>
        <taxon>Bacteria</taxon>
        <taxon>Bacillati</taxon>
        <taxon>Bacillota</taxon>
        <taxon>Clostridia</taxon>
        <taxon>Peptostreptococcales</taxon>
        <taxon>Peptostreptococcaceae</taxon>
        <taxon>Asaccharospora</taxon>
    </lineage>
</organism>
<keyword evidence="2" id="KW-1133">Transmembrane helix</keyword>
<keyword evidence="5" id="KW-1185">Reference proteome</keyword>
<dbReference type="InterPro" id="IPR003583">
    <property type="entry name" value="Hlx-hairpin-Hlx_DNA-bd_motif"/>
</dbReference>
<dbReference type="Proteomes" id="UP000243255">
    <property type="component" value="Unassembled WGS sequence"/>
</dbReference>
<dbReference type="SMART" id="SM00278">
    <property type="entry name" value="HhH1"/>
    <property type="match status" value="2"/>
</dbReference>
<dbReference type="Gene3D" id="1.10.150.320">
    <property type="entry name" value="Photosystem II 12 kDa extrinsic protein"/>
    <property type="match status" value="1"/>
</dbReference>